<dbReference type="InterPro" id="IPR036259">
    <property type="entry name" value="MFS_trans_sf"/>
</dbReference>
<dbReference type="FunFam" id="1.20.1250.20:FF:000049">
    <property type="entry name" value="Solute carrier family 15 member 2"/>
    <property type="match status" value="1"/>
</dbReference>
<dbReference type="GO" id="GO:0022857">
    <property type="term" value="F:transmembrane transporter activity"/>
    <property type="evidence" value="ECO:0007669"/>
    <property type="project" value="InterPro"/>
</dbReference>
<feature type="compositionally biased region" description="Polar residues" evidence="9">
    <location>
        <begin position="1"/>
        <end position="15"/>
    </location>
</feature>
<feature type="transmembrane region" description="Helical" evidence="10">
    <location>
        <begin position="636"/>
        <end position="654"/>
    </location>
</feature>
<feature type="transmembrane region" description="Helical" evidence="10">
    <location>
        <begin position="666"/>
        <end position="687"/>
    </location>
</feature>
<keyword evidence="4 10" id="KW-0812">Transmembrane</keyword>
<evidence type="ECO:0000256" key="4">
    <source>
        <dbReference type="ARBA" id="ARBA00022692"/>
    </source>
</evidence>
<feature type="transmembrane region" description="Helical" evidence="10">
    <location>
        <begin position="169"/>
        <end position="190"/>
    </location>
</feature>
<name>A0A7M5VGP8_9CNID</name>
<feature type="transmembrane region" description="Helical" evidence="10">
    <location>
        <begin position="605"/>
        <end position="624"/>
    </location>
</feature>
<evidence type="ECO:0000313" key="12">
    <source>
        <dbReference type="Proteomes" id="UP000594262"/>
    </source>
</evidence>
<dbReference type="InterPro" id="IPR000109">
    <property type="entry name" value="POT_fam"/>
</dbReference>
<feature type="transmembrane region" description="Helical" evidence="10">
    <location>
        <begin position="335"/>
        <end position="356"/>
    </location>
</feature>
<proteinExistence type="inferred from homology"/>
<evidence type="ECO:0000256" key="6">
    <source>
        <dbReference type="ARBA" id="ARBA00022927"/>
    </source>
</evidence>
<comment type="subcellular location">
    <subcellularLocation>
        <location evidence="1">Membrane</location>
        <topology evidence="1">Multi-pass membrane protein</topology>
    </subcellularLocation>
</comment>
<dbReference type="SUPFAM" id="SSF103473">
    <property type="entry name" value="MFS general substrate transporter"/>
    <property type="match status" value="2"/>
</dbReference>
<dbReference type="GO" id="GO:0015031">
    <property type="term" value="P:protein transport"/>
    <property type="evidence" value="ECO:0007669"/>
    <property type="project" value="UniProtKB-KW"/>
</dbReference>
<dbReference type="PANTHER" id="PTHR11654">
    <property type="entry name" value="OLIGOPEPTIDE TRANSPORTER-RELATED"/>
    <property type="match status" value="1"/>
</dbReference>
<keyword evidence="3" id="KW-0813">Transport</keyword>
<dbReference type="InterPro" id="IPR018456">
    <property type="entry name" value="PTR2_symporter_CS"/>
</dbReference>
<evidence type="ECO:0000256" key="8">
    <source>
        <dbReference type="ARBA" id="ARBA00023136"/>
    </source>
</evidence>
<evidence type="ECO:0000256" key="3">
    <source>
        <dbReference type="ARBA" id="ARBA00022448"/>
    </source>
</evidence>
<feature type="transmembrane region" description="Helical" evidence="10">
    <location>
        <begin position="368"/>
        <end position="388"/>
    </location>
</feature>
<reference evidence="11" key="1">
    <citation type="submission" date="2021-01" db="UniProtKB">
        <authorList>
            <consortium name="EnsemblMetazoa"/>
        </authorList>
    </citation>
    <scope>IDENTIFICATION</scope>
</reference>
<dbReference type="Gene3D" id="1.20.1250.20">
    <property type="entry name" value="MFS general substrate transporter like domains"/>
    <property type="match status" value="2"/>
</dbReference>
<keyword evidence="8 10" id="KW-0472">Membrane</keyword>
<evidence type="ECO:0000256" key="5">
    <source>
        <dbReference type="ARBA" id="ARBA00022856"/>
    </source>
</evidence>
<evidence type="ECO:0000256" key="1">
    <source>
        <dbReference type="ARBA" id="ARBA00004141"/>
    </source>
</evidence>
<keyword evidence="7 10" id="KW-1133">Transmembrane helix</keyword>
<dbReference type="CDD" id="cd17347">
    <property type="entry name" value="MFS_SLC15A1_2_like"/>
    <property type="match status" value="1"/>
</dbReference>
<feature type="transmembrane region" description="Helical" evidence="10">
    <location>
        <begin position="287"/>
        <end position="305"/>
    </location>
</feature>
<evidence type="ECO:0000256" key="7">
    <source>
        <dbReference type="ARBA" id="ARBA00022989"/>
    </source>
</evidence>
<feature type="transmembrane region" description="Helical" evidence="10">
    <location>
        <begin position="133"/>
        <end position="157"/>
    </location>
</feature>
<keyword evidence="12" id="KW-1185">Reference proteome</keyword>
<evidence type="ECO:0000256" key="2">
    <source>
        <dbReference type="ARBA" id="ARBA00005982"/>
    </source>
</evidence>
<feature type="transmembrane region" description="Helical" evidence="10">
    <location>
        <begin position="105"/>
        <end position="127"/>
    </location>
</feature>
<feature type="transmembrane region" description="Helical" evidence="10">
    <location>
        <begin position="74"/>
        <end position="93"/>
    </location>
</feature>
<dbReference type="Pfam" id="PF00854">
    <property type="entry name" value="PTR2"/>
    <property type="match status" value="2"/>
</dbReference>
<dbReference type="GO" id="GO:0016020">
    <property type="term" value="C:membrane"/>
    <property type="evidence" value="ECO:0007669"/>
    <property type="project" value="UniProtKB-SubCell"/>
</dbReference>
<comment type="similarity">
    <text evidence="2">Belongs to the major facilitator superfamily. Proton-dependent oligopeptide transporter (POT/PTR) (TC 2.A.17) family.</text>
</comment>
<dbReference type="AlphaFoldDB" id="A0A7M5VGP8"/>
<dbReference type="EnsemblMetazoa" id="CLYHEMT011990.1">
    <property type="protein sequence ID" value="CLYHEMP011990.1"/>
    <property type="gene ID" value="CLYHEMG011990"/>
</dbReference>
<evidence type="ECO:0000256" key="9">
    <source>
        <dbReference type="SAM" id="MobiDB-lite"/>
    </source>
</evidence>
<accession>A0A7M5VGP8</accession>
<feature type="region of interest" description="Disordered" evidence="9">
    <location>
        <begin position="703"/>
        <end position="736"/>
    </location>
</feature>
<dbReference type="GO" id="GO:0006857">
    <property type="term" value="P:oligopeptide transport"/>
    <property type="evidence" value="ECO:0007669"/>
    <property type="project" value="InterPro"/>
</dbReference>
<dbReference type="RefSeq" id="XP_066935964.1">
    <property type="nucleotide sequence ID" value="XM_067079863.1"/>
</dbReference>
<feature type="transmembrane region" description="Helical" evidence="10">
    <location>
        <begin position="48"/>
        <end position="68"/>
    </location>
</feature>
<feature type="region of interest" description="Disordered" evidence="9">
    <location>
        <begin position="1"/>
        <end position="21"/>
    </location>
</feature>
<dbReference type="OrthoDB" id="205993at2759"/>
<evidence type="ECO:0000313" key="11">
    <source>
        <dbReference type="EnsemblMetazoa" id="CLYHEMP011990.1"/>
    </source>
</evidence>
<protein>
    <submittedName>
        <fullName evidence="11">Uncharacterized protein</fullName>
    </submittedName>
</protein>
<feature type="compositionally biased region" description="Basic and acidic residues" evidence="9">
    <location>
        <begin position="720"/>
        <end position="736"/>
    </location>
</feature>
<feature type="transmembrane region" description="Helical" evidence="10">
    <location>
        <begin position="210"/>
        <end position="231"/>
    </location>
</feature>
<dbReference type="GeneID" id="136823695"/>
<dbReference type="Proteomes" id="UP000594262">
    <property type="component" value="Unplaced"/>
</dbReference>
<evidence type="ECO:0000256" key="10">
    <source>
        <dbReference type="SAM" id="Phobius"/>
    </source>
</evidence>
<dbReference type="PROSITE" id="PS01022">
    <property type="entry name" value="PTR2_1"/>
    <property type="match status" value="1"/>
</dbReference>
<keyword evidence="6" id="KW-0653">Protein transport</keyword>
<keyword evidence="5" id="KW-0571">Peptide transport</keyword>
<sequence length="736" mass="81578">MADYQQLNPESGNNDNDPEVEQRKPSKMLWGYPMQVYFILGNEFCERFSYYGMHAILVIYLTSSLHMSKDDATAVYHAFNMLCYFSPIFGAIIADSYWGKYKTILYVSLIYALGNIVVSITAVPSVLQAVQQAGPYIGLILIALGTGGIKPCVSAFGGDQFEADQASKLASFFSFFYFSINLGSAFSMILTPALRGDVQCFGRDCYPLAFGVPAILMVVSLILFVSGSALYKKVPPEGNVVIEVASACGNAIKNRLSSCGSGEKREHWIEWADTNTFSPILKSDIKALFKVLFMFLPLPIFWTLFDQQGSRWVLQAMEMNGDIGFTTVKPDQMQALNPVFVMVLIPFVEFVVYPILRKCHLLKTPLQKMGCGMILTSLSFVVAGFLQLHMEAKSSVANLPATGFSNFRVINTVPCGINVYGENMKVKNLSIPYHEATDYFAVPVKFNSLQVSTTCSPKMELSKVPISIQQQKSYSLVIGTNHSKLITEQLTDDVTPLKHGSAKVRFVHAGGSVADQISVKLGKTKISLKPFETVEYRKLDSRDYNIHIKENDTHDALGSKKIHLGNGGIYTVVIQPNKNIDKLKIYLYADVSPRPISILWQVPQYLIITLGEVMFSITGLEFAYSQSPPSMKSCIMAAWLLTVSIGNLLVVILAGVKLTEDMAEEFFFFAILCAVVTVIFAIMSWFYKYVYYGSERTVASLENDESSPLIGGEEDSGVDNDAHEIDKGGKDDETKM</sequence>
<organism evidence="11 12">
    <name type="scientific">Clytia hemisphaerica</name>
    <dbReference type="NCBI Taxonomy" id="252671"/>
    <lineage>
        <taxon>Eukaryota</taxon>
        <taxon>Metazoa</taxon>
        <taxon>Cnidaria</taxon>
        <taxon>Hydrozoa</taxon>
        <taxon>Hydroidolina</taxon>
        <taxon>Leptothecata</taxon>
        <taxon>Obeliida</taxon>
        <taxon>Clytiidae</taxon>
        <taxon>Clytia</taxon>
    </lineage>
</organism>